<gene>
    <name evidence="1" type="ORF">FOQG_18322</name>
</gene>
<proteinExistence type="predicted"/>
<accession>X0C2C8</accession>
<dbReference type="EMBL" id="JH658661">
    <property type="protein sequence ID" value="EXK76947.1"/>
    <property type="molecule type" value="Genomic_DNA"/>
</dbReference>
<sequence length="85" mass="9586">MTDMVRLANIPRGILPPKGSRYETEDERCTALADMHIAQLIFQHNGLATSEDGCRNKYVARQIFRRLTKQGQLPTFGFAEDNCSA</sequence>
<protein>
    <submittedName>
        <fullName evidence="1">Uncharacterized protein</fullName>
    </submittedName>
</protein>
<dbReference type="AlphaFoldDB" id="X0C2C8"/>
<reference evidence="1 2" key="1">
    <citation type="submission" date="2011-11" db="EMBL/GenBank/DDBJ databases">
        <title>The Genome Sequence of Fusarium oxysporum PHW815.</title>
        <authorList>
            <consortium name="The Broad Institute Genome Sequencing Platform"/>
            <person name="Ma L.-J."/>
            <person name="Gale L.R."/>
            <person name="Schwartz D.C."/>
            <person name="Zhou S."/>
            <person name="Corby-Kistler H."/>
            <person name="Young S.K."/>
            <person name="Zeng Q."/>
            <person name="Gargeya S."/>
            <person name="Fitzgerald M."/>
            <person name="Haas B."/>
            <person name="Abouelleil A."/>
            <person name="Alvarado L."/>
            <person name="Arachchi H.M."/>
            <person name="Berlin A."/>
            <person name="Brown A."/>
            <person name="Chapman S.B."/>
            <person name="Chen Z."/>
            <person name="Dunbar C."/>
            <person name="Freedman E."/>
            <person name="Gearin G."/>
            <person name="Goldberg J."/>
            <person name="Griggs A."/>
            <person name="Gujja S."/>
            <person name="Heiman D."/>
            <person name="Howarth C."/>
            <person name="Larson L."/>
            <person name="Lui A."/>
            <person name="MacDonald P.J.P."/>
            <person name="Montmayeur A."/>
            <person name="Murphy C."/>
            <person name="Neiman D."/>
            <person name="Pearson M."/>
            <person name="Priest M."/>
            <person name="Roberts A."/>
            <person name="Saif S."/>
            <person name="Shea T."/>
            <person name="Shenoy N."/>
            <person name="Sisk P."/>
            <person name="Stolte C."/>
            <person name="Sykes S."/>
            <person name="Wortman J."/>
            <person name="Nusbaum C."/>
            <person name="Birren B."/>
        </authorList>
    </citation>
    <scope>NUCLEOTIDE SEQUENCE [LARGE SCALE GENOMIC DNA]</scope>
    <source>
        <strain evidence="1 2">54005</strain>
    </source>
</reference>
<name>X0C2C8_FUSOX</name>
<keyword evidence="2" id="KW-1185">Reference proteome</keyword>
<organism evidence="1 2">
    <name type="scientific">Fusarium oxysporum f. sp. raphani 54005</name>
    <dbReference type="NCBI Taxonomy" id="1089458"/>
    <lineage>
        <taxon>Eukaryota</taxon>
        <taxon>Fungi</taxon>
        <taxon>Dikarya</taxon>
        <taxon>Ascomycota</taxon>
        <taxon>Pezizomycotina</taxon>
        <taxon>Sordariomycetes</taxon>
        <taxon>Hypocreomycetidae</taxon>
        <taxon>Hypocreales</taxon>
        <taxon>Nectriaceae</taxon>
        <taxon>Fusarium</taxon>
        <taxon>Fusarium oxysporum species complex</taxon>
    </lineage>
</organism>
<dbReference type="Proteomes" id="UP000030663">
    <property type="component" value="Unassembled WGS sequence"/>
</dbReference>
<evidence type="ECO:0000313" key="2">
    <source>
        <dbReference type="Proteomes" id="UP000030663"/>
    </source>
</evidence>
<evidence type="ECO:0000313" key="1">
    <source>
        <dbReference type="EMBL" id="EXK76947.1"/>
    </source>
</evidence>
<dbReference type="HOGENOM" id="CLU_2512717_0_0_1"/>